<reference evidence="2" key="1">
    <citation type="submission" date="2024-01" db="EMBL/GenBank/DDBJ databases">
        <title>Mycovorax composti gen. nov. sp. nov., a member of the family Chitinophagaceae isolated from button mushroom compost.</title>
        <authorList>
            <person name="Thai M."/>
            <person name="Bell T.L."/>
            <person name="Kertesz M.A."/>
        </authorList>
    </citation>
    <scope>NUCLEOTIDE SEQUENCE [LARGE SCALE GENOMIC DNA]</scope>
    <source>
        <strain evidence="2">C216</strain>
    </source>
</reference>
<name>A0ABZ2EIX9_9BACT</name>
<dbReference type="InterPro" id="IPR050583">
    <property type="entry name" value="Mycobacterial_A85_antigen"/>
</dbReference>
<evidence type="ECO:0008006" key="3">
    <source>
        <dbReference type="Google" id="ProtNLM"/>
    </source>
</evidence>
<sequence>MFIRLIHATFSANLGGYMKTATDAILTIETVMLKSRNLKRDVELRFYFPNIITDWSALPLLLINDGQDLPVMQFDEMLKQLYEQGSIHPLIVIGITAGKERTMEYGVAGVVDYKGRGAKADLYSAFVLKELLPYTKKRFKVSAFKELSFAGFSLGGLTALDIVWNHPDVFSKVGVFSGSLWWRSVDQDDPSYEDDKHRIMQQVIRNGHFAPGLKFFFQCGKLDESGDRNNNGIIDSIDDTLDHIKELLAKGYRAEDISYLELDDGKHDVPTWGKAMPVFLKWGWGK</sequence>
<evidence type="ECO:0000313" key="1">
    <source>
        <dbReference type="EMBL" id="WWC83415.1"/>
    </source>
</evidence>
<dbReference type="InterPro" id="IPR000801">
    <property type="entry name" value="Esterase-like"/>
</dbReference>
<organism evidence="1 2">
    <name type="scientific">Mycovorax composti</name>
    <dbReference type="NCBI Taxonomy" id="2962693"/>
    <lineage>
        <taxon>Bacteria</taxon>
        <taxon>Pseudomonadati</taxon>
        <taxon>Bacteroidota</taxon>
        <taxon>Chitinophagia</taxon>
        <taxon>Chitinophagales</taxon>
        <taxon>Chitinophagaceae</taxon>
        <taxon>Mycovorax</taxon>
    </lineage>
</organism>
<proteinExistence type="predicted"/>
<dbReference type="Gene3D" id="3.40.50.1820">
    <property type="entry name" value="alpha/beta hydrolase"/>
    <property type="match status" value="1"/>
</dbReference>
<dbReference type="Proteomes" id="UP001321305">
    <property type="component" value="Chromosome"/>
</dbReference>
<keyword evidence="2" id="KW-1185">Reference proteome</keyword>
<dbReference type="EMBL" id="CP144143">
    <property type="protein sequence ID" value="WWC83415.1"/>
    <property type="molecule type" value="Genomic_DNA"/>
</dbReference>
<gene>
    <name evidence="1" type="ORF">PIECOFPK_01127</name>
</gene>
<dbReference type="InterPro" id="IPR029058">
    <property type="entry name" value="AB_hydrolase_fold"/>
</dbReference>
<dbReference type="PANTHER" id="PTHR48098:SF6">
    <property type="entry name" value="FERRI-BACILLIBACTIN ESTERASE BESA"/>
    <property type="match status" value="1"/>
</dbReference>
<dbReference type="PANTHER" id="PTHR48098">
    <property type="entry name" value="ENTEROCHELIN ESTERASE-RELATED"/>
    <property type="match status" value="1"/>
</dbReference>
<dbReference type="SUPFAM" id="SSF53474">
    <property type="entry name" value="alpha/beta-Hydrolases"/>
    <property type="match status" value="1"/>
</dbReference>
<evidence type="ECO:0000313" key="2">
    <source>
        <dbReference type="Proteomes" id="UP001321305"/>
    </source>
</evidence>
<dbReference type="Pfam" id="PF00756">
    <property type="entry name" value="Esterase"/>
    <property type="match status" value="1"/>
</dbReference>
<accession>A0ABZ2EIX9</accession>
<protein>
    <recommendedName>
        <fullName evidence="3">Esterase</fullName>
    </recommendedName>
</protein>